<gene>
    <name evidence="1" type="ORF">Pan241w_00470</name>
</gene>
<accession>A0A517R7X8</accession>
<evidence type="ECO:0000313" key="1">
    <source>
        <dbReference type="EMBL" id="QDT39994.1"/>
    </source>
</evidence>
<name>A0A517R7X8_9PLAN</name>
<dbReference type="AlphaFoldDB" id="A0A517R7X8"/>
<reference evidence="1 2" key="1">
    <citation type="submission" date="2019-02" db="EMBL/GenBank/DDBJ databases">
        <title>Deep-cultivation of Planctomycetes and their phenomic and genomic characterization uncovers novel biology.</title>
        <authorList>
            <person name="Wiegand S."/>
            <person name="Jogler M."/>
            <person name="Boedeker C."/>
            <person name="Pinto D."/>
            <person name="Vollmers J."/>
            <person name="Rivas-Marin E."/>
            <person name="Kohn T."/>
            <person name="Peeters S.H."/>
            <person name="Heuer A."/>
            <person name="Rast P."/>
            <person name="Oberbeckmann S."/>
            <person name="Bunk B."/>
            <person name="Jeske O."/>
            <person name="Meyerdierks A."/>
            <person name="Storesund J.E."/>
            <person name="Kallscheuer N."/>
            <person name="Luecker S."/>
            <person name="Lage O.M."/>
            <person name="Pohl T."/>
            <person name="Merkel B.J."/>
            <person name="Hornburger P."/>
            <person name="Mueller R.-W."/>
            <person name="Bruemmer F."/>
            <person name="Labrenz M."/>
            <person name="Spormann A.M."/>
            <person name="Op den Camp H."/>
            <person name="Overmann J."/>
            <person name="Amann R."/>
            <person name="Jetten M.S.M."/>
            <person name="Mascher T."/>
            <person name="Medema M.H."/>
            <person name="Devos D.P."/>
            <person name="Kaster A.-K."/>
            <person name="Ovreas L."/>
            <person name="Rohde M."/>
            <person name="Galperin M.Y."/>
            <person name="Jogler C."/>
        </authorList>
    </citation>
    <scope>NUCLEOTIDE SEQUENCE [LARGE SCALE GENOMIC DNA]</scope>
    <source>
        <strain evidence="1 2">Pan241w</strain>
    </source>
</reference>
<evidence type="ECO:0000313" key="2">
    <source>
        <dbReference type="Proteomes" id="UP000317171"/>
    </source>
</evidence>
<dbReference type="Proteomes" id="UP000317171">
    <property type="component" value="Chromosome"/>
</dbReference>
<dbReference type="PROSITE" id="PS51257">
    <property type="entry name" value="PROKAR_LIPOPROTEIN"/>
    <property type="match status" value="1"/>
</dbReference>
<proteinExistence type="predicted"/>
<dbReference type="RefSeq" id="WP_145209198.1">
    <property type="nucleotide sequence ID" value="NZ_CP036269.1"/>
</dbReference>
<protein>
    <submittedName>
        <fullName evidence="1">Uncharacterized protein</fullName>
    </submittedName>
</protein>
<keyword evidence="2" id="KW-1185">Reference proteome</keyword>
<dbReference type="KEGG" id="gaz:Pan241w_00470"/>
<dbReference type="EMBL" id="CP036269">
    <property type="protein sequence ID" value="QDT39994.1"/>
    <property type="molecule type" value="Genomic_DNA"/>
</dbReference>
<organism evidence="1 2">
    <name type="scientific">Gimesia alba</name>
    <dbReference type="NCBI Taxonomy" id="2527973"/>
    <lineage>
        <taxon>Bacteria</taxon>
        <taxon>Pseudomonadati</taxon>
        <taxon>Planctomycetota</taxon>
        <taxon>Planctomycetia</taxon>
        <taxon>Planctomycetales</taxon>
        <taxon>Planctomycetaceae</taxon>
        <taxon>Gimesia</taxon>
    </lineage>
</organism>
<sequence>MRLQSLNMGKIIMLVAVTTFVGCDQPYEIQPTLATRDSYKDQIDVDALPAKTRQLYDHLLDGSLTGSKATDYQGLLDAAQQIIYRPKSITYLFQLCGFPRPYKEVEEEGVPIMFVKVQKSDKIIYWADVAAPQY</sequence>